<evidence type="ECO:0000313" key="2">
    <source>
        <dbReference type="EMBL" id="MBM7414006.1"/>
    </source>
</evidence>
<evidence type="ECO:0000313" key="3">
    <source>
        <dbReference type="Proteomes" id="UP000703038"/>
    </source>
</evidence>
<comment type="caution">
    <text evidence="2">The sequence shown here is derived from an EMBL/GenBank/DDBJ whole genome shotgun (WGS) entry which is preliminary data.</text>
</comment>
<dbReference type="EMBL" id="JAFBBK010000001">
    <property type="protein sequence ID" value="MBM7414006.1"/>
    <property type="molecule type" value="Genomic_DNA"/>
</dbReference>
<keyword evidence="1" id="KW-0472">Membrane</keyword>
<keyword evidence="3" id="KW-1185">Reference proteome</keyword>
<evidence type="ECO:0000256" key="1">
    <source>
        <dbReference type="SAM" id="Phobius"/>
    </source>
</evidence>
<feature type="transmembrane region" description="Helical" evidence="1">
    <location>
        <begin position="12"/>
        <end position="39"/>
    </location>
</feature>
<dbReference type="RefSeq" id="WP_204866767.1">
    <property type="nucleotide sequence ID" value="NZ_JAFBBK010000001.1"/>
</dbReference>
<keyword evidence="1" id="KW-0812">Transmembrane</keyword>
<keyword evidence="1" id="KW-1133">Transmembrane helix</keyword>
<protein>
    <submittedName>
        <fullName evidence="2">Uncharacterized protein</fullName>
    </submittedName>
</protein>
<sequence>MTGHAGEGVVSGIKASIVGALVLDGFLCAVTAVLFLPLYLGSTPFPISGVLAGIVNVILVRVAFSVTHNVSRAALPVAGFFVGLVLAMLGGPGGDVLVVADWRTLVLVAGGLLPAVVQLFALRMGQFAELGRG</sequence>
<name>A0ABS2KQI2_9NOCA</name>
<proteinExistence type="predicted"/>
<dbReference type="Proteomes" id="UP000703038">
    <property type="component" value="Unassembled WGS sequence"/>
</dbReference>
<organism evidence="2 3">
    <name type="scientific">Rhodococcoides corynebacterioides</name>
    <dbReference type="NCBI Taxonomy" id="53972"/>
    <lineage>
        <taxon>Bacteria</taxon>
        <taxon>Bacillati</taxon>
        <taxon>Actinomycetota</taxon>
        <taxon>Actinomycetes</taxon>
        <taxon>Mycobacteriales</taxon>
        <taxon>Nocardiaceae</taxon>
        <taxon>Rhodococcoides</taxon>
    </lineage>
</organism>
<accession>A0ABS2KQI2</accession>
<feature type="transmembrane region" description="Helical" evidence="1">
    <location>
        <begin position="73"/>
        <end position="90"/>
    </location>
</feature>
<gene>
    <name evidence="2" type="ORF">JOE42_000739</name>
</gene>
<reference evidence="2 3" key="1">
    <citation type="submission" date="2021-01" db="EMBL/GenBank/DDBJ databases">
        <title>Genomics of switchgrass bacterial isolates.</title>
        <authorList>
            <person name="Shade A."/>
        </authorList>
    </citation>
    <scope>NUCLEOTIDE SEQUENCE [LARGE SCALE GENOMIC DNA]</scope>
    <source>
        <strain evidence="2 3">PvP111</strain>
    </source>
</reference>
<feature type="transmembrane region" description="Helical" evidence="1">
    <location>
        <begin position="102"/>
        <end position="122"/>
    </location>
</feature>
<feature type="transmembrane region" description="Helical" evidence="1">
    <location>
        <begin position="45"/>
        <end position="64"/>
    </location>
</feature>